<sequence length="1532" mass="170668">MRAYGVKKLRRLKKKNPLDIYAVYNNILALGFICFLSPWCLLTGFSGPFGATQLWHNIIQALQTQVEVRRCRRHLRVHAECFTGSDAVDAVLSYLMQNVVFCTSEVSRLKAARLCQALMEAKVFEPVGTKLFRRDKEVTFEDSGCSLYRFLEYKVSPSSAMRECISDSENVPPEEQELKRKRSTRLKELRTISNPLAVSPSDRRVERLLRTINLRPALSPALSTTSTNSTFLSKAVVDDVWKQQTLLQLLQIVELPMLDCILTSPSRVHLRACRASLATQDLVISNTCLDRELPDALNLPQLDGWLSAAADCLELFPDQLIVVAGEQLSEQGPDAFTEGDQAEQMASQKRLLFESIAKYYNGQEKAPLLSGHHLGHTCCDSEFAGSALFCLTLMILILFHLLSCFFPDEGKGQDAIKASQLCLRLLETSVRDELRRLLAFMVIAAHPDACRLQKQTDNRALVCRTFQRAIIQNHELTRSQSETLVLFLMDNCTELFKTPTSLIEAVRRTLRTMQQGKDPDSIAMLLFESQTTYESHPMTTVYQCSSQKLMSSFPLRVLQRSPSASSRRCRSTRTSERRPPWRASNSSFMTFPPAKPYLSRRGGGCSRSLKNITLSSSSSISPAPETAALLNEAVLFSAAGSGLNMESMLNKLKSTVTKVTADVTSAVMGNPVTREFEVGRHIASGGPGMCWRIYNGTKKSTKQEVAVFVFDKKVIDKYQKFEKDQIIDSLKRGVQQLTRLRHPRLLTVQHPLEESRDCLAFCTEPVFASLSNVLGQWENLPSPMPTDIKEYKLYDVETKYGLLQISEGLSFLHSGVKMVHGNLCPENIILNKSGAWKIMGFDFSISSTNPSDAEPKYTCKEWEPNLPPLCLPNPEYLAPEYILSVSCDSASDMYSLGVVMHAVFNEGKPVFQVNKHDIFKSFSRQLDQLSTMSPALLNKIPEEVRDHVKMLLSVTPNVRPDADQMTKIPFFDDVGAVTLQYFDSLFQRDNLQKSQFYKGLPKVLPKLPKRVVMYRILPALTSEFVNPDMVPFVLPNVLLIAEECTKDEYIRLILPDLTPVFKQQEPIQILLIFLQKMDLLLTKTPAEDIKNSVLPMVYRALEAPSVQIQNECTWHHKNDRFLNILSAAEQELCLNIIPTFANLIDYPSMKNALIPRIKSACLQTSSLAVRVNSLVCLGKILEYLDKWFVIDEILPFLQQIPSREPAVLMGILGIYKCTFSHKKLGIPKENLATKTLPHLVSLSIDSNLNLNQFNSFMAVIRDMLSRMEAEHKTKLEQLHVMQEQHRSINITNPGNPSEETKSPPSSSNQIDDIFGSTGVNGKENGSAAAAATQPNRMSLTLEEKQRLAKEQEQAAKLRNQQPLAPQSVKPATTTNTKTKDLTSSLLNNMTSLNSMSLANTARPSSVQGSTIAAFPSPSPMVGSMGAPVSNGFNPPMGFQTGGMGMGMRPTGPGLYGGMATTTSTPNFGALTQNQGPIGQTNKPPDMSALDSLFTPSQPKVTLNQMGPKATPGTSTPWLNQFGSTQNAQTQMQ</sequence>
<organism evidence="1 2">
    <name type="scientific">Scortum barcoo</name>
    <name type="common">barcoo grunter</name>
    <dbReference type="NCBI Taxonomy" id="214431"/>
    <lineage>
        <taxon>Eukaryota</taxon>
        <taxon>Metazoa</taxon>
        <taxon>Chordata</taxon>
        <taxon>Craniata</taxon>
        <taxon>Vertebrata</taxon>
        <taxon>Euteleostomi</taxon>
        <taxon>Actinopterygii</taxon>
        <taxon>Neopterygii</taxon>
        <taxon>Teleostei</taxon>
        <taxon>Neoteleostei</taxon>
        <taxon>Acanthomorphata</taxon>
        <taxon>Eupercaria</taxon>
        <taxon>Centrarchiformes</taxon>
        <taxon>Terapontoidei</taxon>
        <taxon>Terapontidae</taxon>
        <taxon>Scortum</taxon>
    </lineage>
</organism>
<proteinExistence type="predicted"/>
<protein>
    <submittedName>
        <fullName evidence="1">Uncharacterized protein</fullName>
    </submittedName>
</protein>
<dbReference type="EMBL" id="CM041540">
    <property type="protein sequence ID" value="KAI3366717.1"/>
    <property type="molecule type" value="Genomic_DNA"/>
</dbReference>
<comment type="caution">
    <text evidence="1">The sequence shown here is derived from an EMBL/GenBank/DDBJ whole genome shotgun (WGS) entry which is preliminary data.</text>
</comment>
<gene>
    <name evidence="1" type="ORF">L3Q82_009389</name>
</gene>
<evidence type="ECO:0000313" key="1">
    <source>
        <dbReference type="EMBL" id="KAI3366717.1"/>
    </source>
</evidence>
<dbReference type="Proteomes" id="UP000831701">
    <property type="component" value="Chromosome 10"/>
</dbReference>
<feature type="non-terminal residue" evidence="1">
    <location>
        <position position="1532"/>
    </location>
</feature>
<reference evidence="1" key="1">
    <citation type="submission" date="2022-04" db="EMBL/GenBank/DDBJ databases">
        <title>Jade perch genome.</title>
        <authorList>
            <person name="Chao B."/>
        </authorList>
    </citation>
    <scope>NUCLEOTIDE SEQUENCE</scope>
    <source>
        <strain evidence="1">CB-2022</strain>
    </source>
</reference>
<keyword evidence="2" id="KW-1185">Reference proteome</keyword>
<evidence type="ECO:0000313" key="2">
    <source>
        <dbReference type="Proteomes" id="UP000831701"/>
    </source>
</evidence>
<name>A0ACB8WFK9_9TELE</name>
<accession>A0ACB8WFK9</accession>